<feature type="domain" description="PepSY" evidence="3">
    <location>
        <begin position="164"/>
        <end position="214"/>
    </location>
</feature>
<evidence type="ECO:0000259" key="3">
    <source>
        <dbReference type="Pfam" id="PF03413"/>
    </source>
</evidence>
<dbReference type="Gene3D" id="3.10.450.40">
    <property type="match status" value="2"/>
</dbReference>
<feature type="compositionally biased region" description="Low complexity" evidence="1">
    <location>
        <begin position="50"/>
        <end position="66"/>
    </location>
</feature>
<evidence type="ECO:0000256" key="1">
    <source>
        <dbReference type="SAM" id="MobiDB-lite"/>
    </source>
</evidence>
<feature type="domain" description="PepSY" evidence="3">
    <location>
        <begin position="92"/>
        <end position="142"/>
    </location>
</feature>
<gene>
    <name evidence="4" type="ORF">GCM10025790_18770</name>
</gene>
<organism evidence="4 5">
    <name type="scientific">Nesterenkonia rhizosphaerae</name>
    <dbReference type="NCBI Taxonomy" id="1348272"/>
    <lineage>
        <taxon>Bacteria</taxon>
        <taxon>Bacillati</taxon>
        <taxon>Actinomycetota</taxon>
        <taxon>Actinomycetes</taxon>
        <taxon>Micrococcales</taxon>
        <taxon>Micrococcaceae</taxon>
        <taxon>Nesterenkonia</taxon>
    </lineage>
</organism>
<dbReference type="Proteomes" id="UP001500368">
    <property type="component" value="Unassembled WGS sequence"/>
</dbReference>
<protein>
    <recommendedName>
        <fullName evidence="3">PepSY domain-containing protein</fullName>
    </recommendedName>
</protein>
<dbReference type="PROSITE" id="PS51257">
    <property type="entry name" value="PROKAR_LIPOPROTEIN"/>
    <property type="match status" value="1"/>
</dbReference>
<feature type="compositionally biased region" description="Acidic residues" evidence="1">
    <location>
        <begin position="34"/>
        <end position="44"/>
    </location>
</feature>
<feature type="region of interest" description="Disordered" evidence="1">
    <location>
        <begin position="33"/>
        <end position="85"/>
    </location>
</feature>
<keyword evidence="2" id="KW-0732">Signal</keyword>
<proteinExistence type="predicted"/>
<sequence length="217" mass="22931">MRRHIPMADLSSNPLGILSVTAAAALALAACAPDDTEQTTDDGAAEVQDSPTPEESPTAEESPTDAATEDTATDEATDDAAAGATGDHPVYQAIDAALAEYPDGVVTEFEDNTDDDGYIEVFVYDGQTEWELEIDSQSFEIINSEDDGIDGDDRDEAEAVEIEIAEAIQTAESEGGAEPYQGELNTEDGTVVWEIELTNGAEVYVDVSTGDVVRTSD</sequence>
<keyword evidence="5" id="KW-1185">Reference proteome</keyword>
<accession>A0ABP9FYV1</accession>
<name>A0ABP9FYV1_9MICC</name>
<evidence type="ECO:0000313" key="4">
    <source>
        <dbReference type="EMBL" id="GAA4922238.1"/>
    </source>
</evidence>
<feature type="chain" id="PRO_5047358641" description="PepSY domain-containing protein" evidence="2">
    <location>
        <begin position="33"/>
        <end position="217"/>
    </location>
</feature>
<dbReference type="Pfam" id="PF03413">
    <property type="entry name" value="PepSY"/>
    <property type="match status" value="2"/>
</dbReference>
<dbReference type="InterPro" id="IPR025711">
    <property type="entry name" value="PepSY"/>
</dbReference>
<dbReference type="EMBL" id="BAABLW010000007">
    <property type="protein sequence ID" value="GAA4922238.1"/>
    <property type="molecule type" value="Genomic_DNA"/>
</dbReference>
<reference evidence="5" key="1">
    <citation type="journal article" date="2019" name="Int. J. Syst. Evol. Microbiol.">
        <title>The Global Catalogue of Microorganisms (GCM) 10K type strain sequencing project: providing services to taxonomists for standard genome sequencing and annotation.</title>
        <authorList>
            <consortium name="The Broad Institute Genomics Platform"/>
            <consortium name="The Broad Institute Genome Sequencing Center for Infectious Disease"/>
            <person name="Wu L."/>
            <person name="Ma J."/>
        </authorList>
    </citation>
    <scope>NUCLEOTIDE SEQUENCE [LARGE SCALE GENOMIC DNA]</scope>
    <source>
        <strain evidence="5">JCM 19129</strain>
    </source>
</reference>
<feature type="compositionally biased region" description="Acidic residues" evidence="1">
    <location>
        <begin position="67"/>
        <end position="78"/>
    </location>
</feature>
<evidence type="ECO:0000256" key="2">
    <source>
        <dbReference type="SAM" id="SignalP"/>
    </source>
</evidence>
<comment type="caution">
    <text evidence="4">The sequence shown here is derived from an EMBL/GenBank/DDBJ whole genome shotgun (WGS) entry which is preliminary data.</text>
</comment>
<evidence type="ECO:0000313" key="5">
    <source>
        <dbReference type="Proteomes" id="UP001500368"/>
    </source>
</evidence>
<feature type="signal peptide" evidence="2">
    <location>
        <begin position="1"/>
        <end position="32"/>
    </location>
</feature>